<reference evidence="2" key="1">
    <citation type="submission" date="2021-06" db="EMBL/GenBank/DDBJ databases">
        <authorList>
            <person name="Kallberg Y."/>
            <person name="Tangrot J."/>
            <person name="Rosling A."/>
        </authorList>
    </citation>
    <scope>NUCLEOTIDE SEQUENCE</scope>
    <source>
        <strain evidence="2">87-6 pot B 2015</strain>
    </source>
</reference>
<feature type="transmembrane region" description="Helical" evidence="1">
    <location>
        <begin position="16"/>
        <end position="37"/>
    </location>
</feature>
<keyword evidence="3" id="KW-1185">Reference proteome</keyword>
<gene>
    <name evidence="2" type="ORF">FMOSSE_LOCUS7938</name>
</gene>
<protein>
    <submittedName>
        <fullName evidence="2">8491_t:CDS:1</fullName>
    </submittedName>
</protein>
<feature type="transmembrane region" description="Helical" evidence="1">
    <location>
        <begin position="92"/>
        <end position="111"/>
    </location>
</feature>
<name>A0A9N9G6M6_FUNMO</name>
<keyword evidence="1" id="KW-0812">Transmembrane</keyword>
<dbReference type="Proteomes" id="UP000789375">
    <property type="component" value="Unassembled WGS sequence"/>
</dbReference>
<comment type="caution">
    <text evidence="2">The sequence shown here is derived from an EMBL/GenBank/DDBJ whole genome shotgun (WGS) entry which is preliminary data.</text>
</comment>
<evidence type="ECO:0000313" key="2">
    <source>
        <dbReference type="EMBL" id="CAG8580816.1"/>
    </source>
</evidence>
<organism evidence="2 3">
    <name type="scientific">Funneliformis mosseae</name>
    <name type="common">Endomycorrhizal fungus</name>
    <name type="synonym">Glomus mosseae</name>
    <dbReference type="NCBI Taxonomy" id="27381"/>
    <lineage>
        <taxon>Eukaryota</taxon>
        <taxon>Fungi</taxon>
        <taxon>Fungi incertae sedis</taxon>
        <taxon>Mucoromycota</taxon>
        <taxon>Glomeromycotina</taxon>
        <taxon>Glomeromycetes</taxon>
        <taxon>Glomerales</taxon>
        <taxon>Glomeraceae</taxon>
        <taxon>Funneliformis</taxon>
    </lineage>
</organism>
<dbReference type="Gene3D" id="1.20.1070.10">
    <property type="entry name" value="Rhodopsin 7-helix transmembrane proteins"/>
    <property type="match status" value="1"/>
</dbReference>
<evidence type="ECO:0000313" key="3">
    <source>
        <dbReference type="Proteomes" id="UP000789375"/>
    </source>
</evidence>
<keyword evidence="1" id="KW-1133">Transmembrane helix</keyword>
<dbReference type="EMBL" id="CAJVPP010001961">
    <property type="protein sequence ID" value="CAG8580816.1"/>
    <property type="molecule type" value="Genomic_DNA"/>
</dbReference>
<dbReference type="AlphaFoldDB" id="A0A9N9G6M6"/>
<feature type="transmembrane region" description="Helical" evidence="1">
    <location>
        <begin position="58"/>
        <end position="80"/>
    </location>
</feature>
<evidence type="ECO:0000256" key="1">
    <source>
        <dbReference type="SAM" id="Phobius"/>
    </source>
</evidence>
<sequence length="115" mass="13076">MVDVNEVTEFNLRGTITILVTSTISNLAVVLSIGFMLSYNWVIKGVIEPGIYCDIQGFLINLGDISSGFWVFVICLHTYIQLIHEREYPHTVFLSMITIWPFNIGCYKNMYCTVG</sequence>
<proteinExistence type="predicted"/>
<accession>A0A9N9G6M6</accession>
<keyword evidence="1" id="KW-0472">Membrane</keyword>